<accession>A0A2P6Q0K7</accession>
<feature type="region of interest" description="Disordered" evidence="4">
    <location>
        <begin position="581"/>
        <end position="657"/>
    </location>
</feature>
<evidence type="ECO:0000256" key="1">
    <source>
        <dbReference type="ARBA" id="ARBA00022723"/>
    </source>
</evidence>
<dbReference type="SUPFAM" id="SSF48484">
    <property type="entry name" value="Lipoxigenase"/>
    <property type="match status" value="3"/>
</dbReference>
<dbReference type="InterPro" id="IPR036226">
    <property type="entry name" value="LipOase_C_sf"/>
</dbReference>
<dbReference type="SUPFAM" id="SSF53098">
    <property type="entry name" value="Ribonuclease H-like"/>
    <property type="match status" value="1"/>
</dbReference>
<dbReference type="InterPro" id="IPR027433">
    <property type="entry name" value="Lipoxygenase_dom_3"/>
</dbReference>
<organism evidence="6 7">
    <name type="scientific">Rosa chinensis</name>
    <name type="common">China rose</name>
    <dbReference type="NCBI Taxonomy" id="74649"/>
    <lineage>
        <taxon>Eukaryota</taxon>
        <taxon>Viridiplantae</taxon>
        <taxon>Streptophyta</taxon>
        <taxon>Embryophyta</taxon>
        <taxon>Tracheophyta</taxon>
        <taxon>Spermatophyta</taxon>
        <taxon>Magnoliopsida</taxon>
        <taxon>eudicotyledons</taxon>
        <taxon>Gunneridae</taxon>
        <taxon>Pentapetalae</taxon>
        <taxon>rosids</taxon>
        <taxon>fabids</taxon>
        <taxon>Rosales</taxon>
        <taxon>Rosaceae</taxon>
        <taxon>Rosoideae</taxon>
        <taxon>Rosoideae incertae sedis</taxon>
        <taxon>Rosa</taxon>
    </lineage>
</organism>
<dbReference type="InterPro" id="IPR036397">
    <property type="entry name" value="RNaseH_sf"/>
</dbReference>
<dbReference type="InterPro" id="IPR013819">
    <property type="entry name" value="LipOase_C"/>
</dbReference>
<dbReference type="FunFam" id="3.10.450.60:FF:000002">
    <property type="entry name" value="Lipoxygenase"/>
    <property type="match status" value="1"/>
</dbReference>
<dbReference type="Gene3D" id="3.30.420.10">
    <property type="entry name" value="Ribonuclease H-like superfamily/Ribonuclease H"/>
    <property type="match status" value="1"/>
</dbReference>
<dbReference type="Gene3D" id="3.10.450.60">
    <property type="match status" value="1"/>
</dbReference>
<dbReference type="EMBL" id="PDCK01000044">
    <property type="protein sequence ID" value="PRQ27705.1"/>
    <property type="molecule type" value="Genomic_DNA"/>
</dbReference>
<dbReference type="STRING" id="74649.A0A2P6Q0K7"/>
<dbReference type="InterPro" id="IPR013103">
    <property type="entry name" value="RVT_2"/>
</dbReference>
<dbReference type="Pfam" id="PF13976">
    <property type="entry name" value="gag_pre-integrs"/>
    <property type="match status" value="1"/>
</dbReference>
<dbReference type="AlphaFoldDB" id="A0A2P6Q0K7"/>
<dbReference type="Gramene" id="PRQ27705">
    <property type="protein sequence ID" value="PRQ27705"/>
    <property type="gene ID" value="RchiOBHm_Chr6g0308151"/>
</dbReference>
<dbReference type="GO" id="GO:0034440">
    <property type="term" value="P:lipid oxidation"/>
    <property type="evidence" value="ECO:0007669"/>
    <property type="project" value="InterPro"/>
</dbReference>
<keyword evidence="1" id="KW-0479">Metal-binding</keyword>
<dbReference type="CDD" id="cd09272">
    <property type="entry name" value="RNase_HI_RT_Ty1"/>
    <property type="match status" value="1"/>
</dbReference>
<dbReference type="InterPro" id="IPR043502">
    <property type="entry name" value="DNA/RNA_pol_sf"/>
</dbReference>
<keyword evidence="7" id="KW-1185">Reference proteome</keyword>
<dbReference type="InterPro" id="IPR000907">
    <property type="entry name" value="LipOase"/>
</dbReference>
<dbReference type="Gene3D" id="1.20.245.10">
    <property type="entry name" value="Lipoxygenase-1, Domain 5"/>
    <property type="match status" value="2"/>
</dbReference>
<dbReference type="PRINTS" id="PR00468">
    <property type="entry name" value="PLTLPOXGNASE"/>
</dbReference>
<dbReference type="GO" id="GO:0003676">
    <property type="term" value="F:nucleic acid binding"/>
    <property type="evidence" value="ECO:0007669"/>
    <property type="project" value="InterPro"/>
</dbReference>
<sequence>MSDLLAYLLKSLVQLIRPELQARFDKTHQEFNSFQDVLNLYEGGIPLPEGILKDIGDKIPLPMIKEIFRTDGDRTAWRTDEEFAREMLAGVNPVTIRRLQTFPPASKLDPNVYGDHSSTITEHHIKNNLDGLTVHQALRDNKLFILDHHDAFMPYLWRINSTKNKIYGSRTLLFLKSDGTLKPLVIELSLPHRNGDQFGCTSKVYTPAEHGVESSIWQLAKAYAAVNDSGFHPTYQSLVLLLYSCQRIRDWRISSYIFNTHTLSSGHRLNTHAVIEPFVIATNRQLNVLHPVYKLLLPRFHDTMHVNALAMHVLINAGGFLESTVFPAQYAMELSAVVYKSWVFPDQALPADLIKRGIAIKDANSPHGVRLLIEDYPYADDGLNIWSAIKTLLDLCTRVIIGKGDLRERLFHLDCMYGGPTQAPSSPQGHVALTLSYDRMNELWLWHSRLGHPSFGVMKKSMPSLFLGISDSSLHCETYALAKSHRSSYPSNFQSSTMPFELIHSDLWGPSRNSTLSGMHYFVLFIDNFTRLTWVVLLKSKDTVFSAFTAFHNLGVFYEGQCQTGPTIDRFISNDQLGCEEEVSNAPENNDTPAEIEKPIAEQSVASSETEKEIAESSSLRHATAEQSITSSETKKAITESSTLRHATAEQSIVSSDTENAIAESSTLKNILIIQSLPLHQWSPLFNLHLSKVQDAMKDEKWAKAMAVEMDALEKNQTWELVSLPPGKKTVGCRWVYTVKHNSDGSVDRYKARLVAKGYTQKYSVDYDETFAPVAKINTIQVLLSLAANLDWPLQQFDVKNAFLHGDLNEEVYMDLPPGYGTSTGVKVVCRLRKSLHGLKQSPRAWFGRFTTFMRRIGYRQSNSDHTLFLKNQKGKVTVLIIYVDDMVVTGNDLEEIKKLQSALSVEFEMKDLGSLKYFLGIEVARGKDCIMLSQRKYVLDLLAETGMLDCQPADTPIEQNHRLAEYPDQTHMEAVVRILRYLKSAPGRGLVFSKHRHLDVLGYTDADWAGCITDRRSTSGYFTFLGGNLVTWKSKKQKVVARSSAEAEYRGMARGVYYCSFYYKTDDMVQKDTELQSWWKELVEQGHGDKKNEPWWPQMHTRDELKQTCTIIIWIVSALHAVVNFGQYSFAGYLPNRPTISRRFMPEIGTPEYEELKTNPDLAFLKTITARCQTLINVSLIEILSRHASDEIYLGQRDTPGWTSDTKVLEAFERFGKKLAEIEAGIIRMNNSGKLKNQVRPVKAYTLLYPTGEAGLFGNGIPNSVSI</sequence>
<proteinExistence type="predicted"/>
<dbReference type="Pfam" id="PF07727">
    <property type="entry name" value="RVT_2"/>
    <property type="match status" value="1"/>
</dbReference>
<dbReference type="InterPro" id="IPR001246">
    <property type="entry name" value="LipOase_plant"/>
</dbReference>
<dbReference type="PANTHER" id="PTHR11771">
    <property type="entry name" value="LIPOXYGENASE"/>
    <property type="match status" value="1"/>
</dbReference>
<feature type="compositionally biased region" description="Polar residues" evidence="4">
    <location>
        <begin position="616"/>
        <end position="632"/>
    </location>
</feature>
<dbReference type="PRINTS" id="PR00087">
    <property type="entry name" value="LIPOXYGENASE"/>
</dbReference>
<protein>
    <submittedName>
        <fullName evidence="6">Putative linoleate 9S-lipoxygenase</fullName>
        <ecNumber evidence="6">1.13.11.58</ecNumber>
    </submittedName>
</protein>
<keyword evidence="3 6" id="KW-0560">Oxidoreductase</keyword>
<name>A0A2P6Q0K7_ROSCH</name>
<evidence type="ECO:0000259" key="5">
    <source>
        <dbReference type="PROSITE" id="PS51393"/>
    </source>
</evidence>
<dbReference type="Gene3D" id="4.10.372.10">
    <property type="entry name" value="Lipoxygenase-1, Domain 3"/>
    <property type="match status" value="1"/>
</dbReference>
<dbReference type="GO" id="GO:0046872">
    <property type="term" value="F:metal ion binding"/>
    <property type="evidence" value="ECO:0007669"/>
    <property type="project" value="UniProtKB-KW"/>
</dbReference>
<comment type="caution">
    <text evidence="6">The sequence shown here is derived from an EMBL/GenBank/DDBJ whole genome shotgun (WGS) entry which is preliminary data.</text>
</comment>
<dbReference type="Proteomes" id="UP000238479">
    <property type="component" value="Chromosome 6"/>
</dbReference>
<reference evidence="6 7" key="1">
    <citation type="journal article" date="2018" name="Nat. Genet.">
        <title>The Rosa genome provides new insights in the design of modern roses.</title>
        <authorList>
            <person name="Bendahmane M."/>
        </authorList>
    </citation>
    <scope>NUCLEOTIDE SEQUENCE [LARGE SCALE GENOMIC DNA]</scope>
    <source>
        <strain evidence="7">cv. Old Blush</strain>
    </source>
</reference>
<dbReference type="GO" id="GO:1990136">
    <property type="term" value="F:linoleate 9S-lipoxygenase activity"/>
    <property type="evidence" value="ECO:0007669"/>
    <property type="project" value="UniProtKB-EC"/>
</dbReference>
<evidence type="ECO:0000313" key="7">
    <source>
        <dbReference type="Proteomes" id="UP000238479"/>
    </source>
</evidence>
<evidence type="ECO:0000256" key="2">
    <source>
        <dbReference type="ARBA" id="ARBA00022964"/>
    </source>
</evidence>
<dbReference type="EC" id="1.13.11.58" evidence="6"/>
<gene>
    <name evidence="6" type="ORF">RchiOBHm_Chr6g0308151</name>
</gene>
<evidence type="ECO:0000256" key="4">
    <source>
        <dbReference type="SAM" id="MobiDB-lite"/>
    </source>
</evidence>
<dbReference type="InterPro" id="IPR025724">
    <property type="entry name" value="GAG-pre-integrase_dom"/>
</dbReference>
<evidence type="ECO:0000256" key="3">
    <source>
        <dbReference type="ARBA" id="ARBA00023002"/>
    </source>
</evidence>
<dbReference type="Pfam" id="PF00305">
    <property type="entry name" value="Lipoxygenase"/>
    <property type="match status" value="3"/>
</dbReference>
<evidence type="ECO:0000313" key="6">
    <source>
        <dbReference type="EMBL" id="PRQ27705.1"/>
    </source>
</evidence>
<dbReference type="SUPFAM" id="SSF56672">
    <property type="entry name" value="DNA/RNA polymerases"/>
    <property type="match status" value="1"/>
</dbReference>
<feature type="compositionally biased region" description="Polar residues" evidence="4">
    <location>
        <begin position="639"/>
        <end position="657"/>
    </location>
</feature>
<keyword evidence="2" id="KW-0223">Dioxygenase</keyword>
<dbReference type="PROSITE" id="PS51393">
    <property type="entry name" value="LIPOXYGENASE_3"/>
    <property type="match status" value="1"/>
</dbReference>
<feature type="domain" description="Lipoxygenase" evidence="5">
    <location>
        <begin position="1"/>
        <end position="1268"/>
    </location>
</feature>
<dbReference type="InterPro" id="IPR012337">
    <property type="entry name" value="RNaseH-like_sf"/>
</dbReference>